<evidence type="ECO:0000256" key="4">
    <source>
        <dbReference type="ARBA" id="ARBA00023098"/>
    </source>
</evidence>
<feature type="transmembrane region" description="Helical" evidence="7">
    <location>
        <begin position="186"/>
        <end position="206"/>
    </location>
</feature>
<feature type="transmembrane region" description="Helical" evidence="7">
    <location>
        <begin position="6"/>
        <end position="26"/>
    </location>
</feature>
<gene>
    <name evidence="8" type="ORF">A3Q56_03019</name>
</gene>
<evidence type="ECO:0000256" key="5">
    <source>
        <dbReference type="ARBA" id="ARBA00023136"/>
    </source>
</evidence>
<keyword evidence="1" id="KW-0808">Transferase</keyword>
<evidence type="ECO:0000256" key="3">
    <source>
        <dbReference type="ARBA" id="ARBA00022989"/>
    </source>
</evidence>
<proteinExistence type="predicted"/>
<dbReference type="OrthoDB" id="10051137at2759"/>
<name>A0A177B6H5_9BILA</name>
<sequence>MYSIFIYLLLFPFVVIYFTMIFLAGIDNSLLLNQYYIKFLLYLFKWSTKITKNHEKDSNIDINLRQSDVESEMDITDYTFTSKDLATPVIDRDTHTQQDQIFFSRNCTMSDSYGLCHPIDVMRYVKHAMESVVEDDVTKRFTSAELSNWNLLTRTNAKHQFISYKLTCLWILGCFTRYFIFLPFRLFVLVFAISVIVCAHFICGLFRNRKNYHGHLHNLTIQVYRLTARALSAVIKFHNPEHKAKPGGICVANHTSPIDIILLGCDNVYGMDEISVLDVICAFRKIYIEWFDEITSLLSISTINNLRNIINMFTENCDLDDNIFNNWVFTALINEKFIEFKVEESNMQEKLALGLEIAFEKLPVHNILFRMLCKIPLTEASVERAFSKHHQFHNYLRANLSTEN</sequence>
<reference evidence="8 9" key="1">
    <citation type="submission" date="2016-04" db="EMBL/GenBank/DDBJ databases">
        <title>The genome of Intoshia linei affirms orthonectids as highly simplified spiralians.</title>
        <authorList>
            <person name="Mikhailov K.V."/>
            <person name="Slusarev G.S."/>
            <person name="Nikitin M.A."/>
            <person name="Logacheva M.D."/>
            <person name="Penin A."/>
            <person name="Aleoshin V."/>
            <person name="Panchin Y.V."/>
        </authorList>
    </citation>
    <scope>NUCLEOTIDE SEQUENCE [LARGE SCALE GENOMIC DNA]</scope>
    <source>
        <strain evidence="8">Intl2013</strain>
        <tissue evidence="8">Whole animal</tissue>
    </source>
</reference>
<dbReference type="AlphaFoldDB" id="A0A177B6H5"/>
<organism evidence="8 9">
    <name type="scientific">Intoshia linei</name>
    <dbReference type="NCBI Taxonomy" id="1819745"/>
    <lineage>
        <taxon>Eukaryota</taxon>
        <taxon>Metazoa</taxon>
        <taxon>Spiralia</taxon>
        <taxon>Lophotrochozoa</taxon>
        <taxon>Mesozoa</taxon>
        <taxon>Orthonectida</taxon>
        <taxon>Rhopaluridae</taxon>
        <taxon>Intoshia</taxon>
    </lineage>
</organism>
<keyword evidence="4" id="KW-0443">Lipid metabolism</keyword>
<keyword evidence="9" id="KW-1185">Reference proteome</keyword>
<dbReference type="GO" id="GO:0005783">
    <property type="term" value="C:endoplasmic reticulum"/>
    <property type="evidence" value="ECO:0007669"/>
    <property type="project" value="TreeGrafter"/>
</dbReference>
<evidence type="ECO:0000256" key="6">
    <source>
        <dbReference type="ARBA" id="ARBA00023315"/>
    </source>
</evidence>
<evidence type="ECO:0000313" key="8">
    <source>
        <dbReference type="EMBL" id="OAF69243.1"/>
    </source>
</evidence>
<dbReference type="EMBL" id="LWCA01000313">
    <property type="protein sequence ID" value="OAF69243.1"/>
    <property type="molecule type" value="Genomic_DNA"/>
</dbReference>
<comment type="caution">
    <text evidence="8">The sequence shown here is derived from an EMBL/GenBank/DDBJ whole genome shotgun (WGS) entry which is preliminary data.</text>
</comment>
<keyword evidence="2 7" id="KW-0812">Transmembrane</keyword>
<dbReference type="GO" id="GO:0019432">
    <property type="term" value="P:triglyceride biosynthetic process"/>
    <property type="evidence" value="ECO:0007669"/>
    <property type="project" value="TreeGrafter"/>
</dbReference>
<keyword evidence="6" id="KW-0012">Acyltransferase</keyword>
<keyword evidence="3 7" id="KW-1133">Transmembrane helix</keyword>
<accession>A0A177B6H5</accession>
<dbReference type="GO" id="GO:0004366">
    <property type="term" value="F:glycerol-3-phosphate O-acyltransferase activity"/>
    <property type="evidence" value="ECO:0007669"/>
    <property type="project" value="TreeGrafter"/>
</dbReference>
<evidence type="ECO:0000256" key="2">
    <source>
        <dbReference type="ARBA" id="ARBA00022692"/>
    </source>
</evidence>
<evidence type="ECO:0000313" key="9">
    <source>
        <dbReference type="Proteomes" id="UP000078046"/>
    </source>
</evidence>
<dbReference type="PANTHER" id="PTHR23063:SF2">
    <property type="entry name" value="GLYCEROL-3-PHOSPHATE ACYLTRANSFERASE 4, ISOFORM D-RELATED"/>
    <property type="match status" value="1"/>
</dbReference>
<feature type="transmembrane region" description="Helical" evidence="7">
    <location>
        <begin position="161"/>
        <end position="180"/>
    </location>
</feature>
<dbReference type="Proteomes" id="UP000078046">
    <property type="component" value="Unassembled WGS sequence"/>
</dbReference>
<dbReference type="PANTHER" id="PTHR23063">
    <property type="entry name" value="PHOSPHOLIPID ACYLTRANSFERASE"/>
    <property type="match status" value="1"/>
</dbReference>
<evidence type="ECO:0008006" key="10">
    <source>
        <dbReference type="Google" id="ProtNLM"/>
    </source>
</evidence>
<evidence type="ECO:0000256" key="1">
    <source>
        <dbReference type="ARBA" id="ARBA00022679"/>
    </source>
</evidence>
<keyword evidence="5 7" id="KW-0472">Membrane</keyword>
<evidence type="ECO:0000256" key="7">
    <source>
        <dbReference type="SAM" id="Phobius"/>
    </source>
</evidence>
<protein>
    <recommendedName>
        <fullName evidence="10">Phospholipid/glycerol acyltransferase domain-containing protein</fullName>
    </recommendedName>
</protein>